<reference evidence="2" key="2">
    <citation type="submission" date="2023-01" db="EMBL/GenBank/DDBJ databases">
        <authorList>
            <person name="Sun Q."/>
            <person name="Evtushenko L."/>
        </authorList>
    </citation>
    <scope>NUCLEOTIDE SEQUENCE</scope>
    <source>
        <strain evidence="2">VKM Ac-1321</strain>
    </source>
</reference>
<keyword evidence="3" id="KW-1185">Reference proteome</keyword>
<evidence type="ECO:0000313" key="3">
    <source>
        <dbReference type="Proteomes" id="UP001143480"/>
    </source>
</evidence>
<evidence type="ECO:0000313" key="2">
    <source>
        <dbReference type="EMBL" id="GLL05525.1"/>
    </source>
</evidence>
<dbReference type="SUPFAM" id="SSF52540">
    <property type="entry name" value="P-loop containing nucleoside triphosphate hydrolases"/>
    <property type="match status" value="1"/>
</dbReference>
<sequence length="173" mass="19173">MVRRYVITGAPGAGKTTLAEALRARGYPVVREAATDVIHESPELEGTGQPFLDRILATQQQRQREAAGEIQIFDRSPACTLALAEYLTAYGGPAPSEQLLRAAANDGTYQPTVFFVRLLGFIVATRARRISLEQSRHFERIHEAVYTRLGYRLVEIPPAPVDRRVEQVIAEIG</sequence>
<dbReference type="Pfam" id="PF13521">
    <property type="entry name" value="AAA_28"/>
    <property type="match status" value="1"/>
</dbReference>
<dbReference type="EMBL" id="BSFP01000059">
    <property type="protein sequence ID" value="GLL05525.1"/>
    <property type="molecule type" value="Genomic_DNA"/>
</dbReference>
<dbReference type="Gene3D" id="3.40.50.300">
    <property type="entry name" value="P-loop containing nucleotide triphosphate hydrolases"/>
    <property type="match status" value="1"/>
</dbReference>
<name>A0A9W6KSC4_9ACTN</name>
<organism evidence="2 3">
    <name type="scientific">Dactylosporangium matsuzakiense</name>
    <dbReference type="NCBI Taxonomy" id="53360"/>
    <lineage>
        <taxon>Bacteria</taxon>
        <taxon>Bacillati</taxon>
        <taxon>Actinomycetota</taxon>
        <taxon>Actinomycetes</taxon>
        <taxon>Micromonosporales</taxon>
        <taxon>Micromonosporaceae</taxon>
        <taxon>Dactylosporangium</taxon>
    </lineage>
</organism>
<protein>
    <recommendedName>
        <fullName evidence="1">NadR/Ttd14 AAA domain-containing protein</fullName>
    </recommendedName>
</protein>
<dbReference type="RefSeq" id="WP_261959407.1">
    <property type="nucleotide sequence ID" value="NZ_BAAAXA010000001.1"/>
</dbReference>
<evidence type="ECO:0000259" key="1">
    <source>
        <dbReference type="Pfam" id="PF13521"/>
    </source>
</evidence>
<gene>
    <name evidence="2" type="ORF">GCM10017581_072720</name>
</gene>
<dbReference type="InterPro" id="IPR027417">
    <property type="entry name" value="P-loop_NTPase"/>
</dbReference>
<comment type="caution">
    <text evidence="2">The sequence shown here is derived from an EMBL/GenBank/DDBJ whole genome shotgun (WGS) entry which is preliminary data.</text>
</comment>
<proteinExistence type="predicted"/>
<dbReference type="AlphaFoldDB" id="A0A9W6KSC4"/>
<feature type="domain" description="NadR/Ttd14 AAA" evidence="1">
    <location>
        <begin position="4"/>
        <end position="164"/>
    </location>
</feature>
<dbReference type="InterPro" id="IPR038727">
    <property type="entry name" value="NadR/Ttd14_AAA_dom"/>
</dbReference>
<accession>A0A9W6KSC4</accession>
<reference evidence="2" key="1">
    <citation type="journal article" date="2014" name="Int. J. Syst. Evol. Microbiol.">
        <title>Complete genome sequence of Corynebacterium casei LMG S-19264T (=DSM 44701T), isolated from a smear-ripened cheese.</title>
        <authorList>
            <consortium name="US DOE Joint Genome Institute (JGI-PGF)"/>
            <person name="Walter F."/>
            <person name="Albersmeier A."/>
            <person name="Kalinowski J."/>
            <person name="Ruckert C."/>
        </authorList>
    </citation>
    <scope>NUCLEOTIDE SEQUENCE</scope>
    <source>
        <strain evidence="2">VKM Ac-1321</strain>
    </source>
</reference>
<dbReference type="Proteomes" id="UP001143480">
    <property type="component" value="Unassembled WGS sequence"/>
</dbReference>